<dbReference type="EMBL" id="BLKT01000003">
    <property type="protein sequence ID" value="GFG59136.1"/>
    <property type="molecule type" value="Genomic_DNA"/>
</dbReference>
<keyword evidence="2" id="KW-0812">Transmembrane</keyword>
<protein>
    <recommendedName>
        <fullName evidence="5">DUF4190 domain-containing protein</fullName>
    </recommendedName>
</protein>
<feature type="region of interest" description="Disordered" evidence="1">
    <location>
        <begin position="1"/>
        <end position="59"/>
    </location>
</feature>
<evidence type="ECO:0000256" key="1">
    <source>
        <dbReference type="SAM" id="MobiDB-lite"/>
    </source>
</evidence>
<feature type="transmembrane region" description="Helical" evidence="2">
    <location>
        <begin position="83"/>
        <end position="116"/>
    </location>
</feature>
<evidence type="ECO:0000256" key="2">
    <source>
        <dbReference type="SAM" id="Phobius"/>
    </source>
</evidence>
<feature type="transmembrane region" description="Helical" evidence="2">
    <location>
        <begin position="128"/>
        <end position="156"/>
    </location>
</feature>
<comment type="caution">
    <text evidence="3">The sequence shown here is derived from an EMBL/GenBank/DDBJ whole genome shotgun (WGS) entry which is preliminary data.</text>
</comment>
<dbReference type="AlphaFoldDB" id="A0A7I9WPE4"/>
<evidence type="ECO:0000313" key="3">
    <source>
        <dbReference type="EMBL" id="GFG59136.1"/>
    </source>
</evidence>
<accession>A0A7I9WPE4</accession>
<evidence type="ECO:0000313" key="4">
    <source>
        <dbReference type="Proteomes" id="UP000465241"/>
    </source>
</evidence>
<proteinExistence type="predicted"/>
<sequence length="201" mass="20577">MVRTSLIRRVMTETPDPNKPENPYPGGYSGGGYPPPPPPGAYQGGYPPPPPQPYSGGYPGYPGPDGMGGYGQPPVAPKNGLGIAALVVGILSLPAVLTVFGGFVLGLVAIVLGVIGYRRAKKGAATNGGIAIAGAVIGLLGIVLNAALIAFGVWGFLQVGGGDYFDCMQQAGNDTSAQMQCEDEFRGNLENRFSVTLTPTP</sequence>
<reference evidence="3 4" key="1">
    <citation type="journal article" date="2019" name="Emerg. Microbes Infect.">
        <title>Comprehensive subspecies identification of 175 nontuberculous mycobacteria species based on 7547 genomic profiles.</title>
        <authorList>
            <person name="Matsumoto Y."/>
            <person name="Kinjo T."/>
            <person name="Motooka D."/>
            <person name="Nabeya D."/>
            <person name="Jung N."/>
            <person name="Uechi K."/>
            <person name="Horii T."/>
            <person name="Iida T."/>
            <person name="Fujita J."/>
            <person name="Nakamura S."/>
        </authorList>
    </citation>
    <scope>NUCLEOTIDE SEQUENCE [LARGE SCALE GENOMIC DNA]</scope>
    <source>
        <strain evidence="3 4">JCM 13392</strain>
    </source>
</reference>
<dbReference type="Proteomes" id="UP000465241">
    <property type="component" value="Unassembled WGS sequence"/>
</dbReference>
<evidence type="ECO:0008006" key="5">
    <source>
        <dbReference type="Google" id="ProtNLM"/>
    </source>
</evidence>
<keyword evidence="2" id="KW-1133">Transmembrane helix</keyword>
<keyword evidence="4" id="KW-1185">Reference proteome</keyword>
<gene>
    <name evidence="3" type="ORF">MMUR_32720</name>
</gene>
<keyword evidence="2" id="KW-0472">Membrane</keyword>
<organism evidence="3 4">
    <name type="scientific">Mycolicibacterium murale</name>
    <dbReference type="NCBI Taxonomy" id="182220"/>
    <lineage>
        <taxon>Bacteria</taxon>
        <taxon>Bacillati</taxon>
        <taxon>Actinomycetota</taxon>
        <taxon>Actinomycetes</taxon>
        <taxon>Mycobacteriales</taxon>
        <taxon>Mycobacteriaceae</taxon>
        <taxon>Mycolicibacterium</taxon>
    </lineage>
</organism>
<feature type="compositionally biased region" description="Pro residues" evidence="1">
    <location>
        <begin position="33"/>
        <end position="53"/>
    </location>
</feature>
<name>A0A7I9WPE4_9MYCO</name>